<keyword evidence="4 6" id="KW-0274">FAD</keyword>
<keyword evidence="3" id="KW-0285">Flavoprotein</keyword>
<dbReference type="eggNOG" id="COG2025">
    <property type="taxonomic scope" value="Bacteria"/>
</dbReference>
<feature type="binding site" evidence="6">
    <location>
        <begin position="251"/>
        <end position="255"/>
    </location>
    <ligand>
        <name>FAD</name>
        <dbReference type="ChEBI" id="CHEBI:57692"/>
    </ligand>
</feature>
<feature type="binding site" evidence="6">
    <location>
        <position position="289"/>
    </location>
    <ligand>
        <name>FAD</name>
        <dbReference type="ChEBI" id="CHEBI:57692"/>
    </ligand>
</feature>
<evidence type="ECO:0000256" key="4">
    <source>
        <dbReference type="ARBA" id="ARBA00022827"/>
    </source>
</evidence>
<dbReference type="PANTHER" id="PTHR43153">
    <property type="entry name" value="ELECTRON TRANSFER FLAVOPROTEIN ALPHA"/>
    <property type="match status" value="1"/>
</dbReference>
<dbReference type="InterPro" id="IPR014731">
    <property type="entry name" value="ETF_asu_C"/>
</dbReference>
<evidence type="ECO:0000256" key="5">
    <source>
        <dbReference type="ARBA" id="ARBA00022982"/>
    </source>
</evidence>
<feature type="binding site" evidence="6">
    <location>
        <begin position="237"/>
        <end position="238"/>
    </location>
    <ligand>
        <name>FAD</name>
        <dbReference type="ChEBI" id="CHEBI:57692"/>
    </ligand>
</feature>
<dbReference type="SUPFAM" id="SSF52402">
    <property type="entry name" value="Adenine nucleotide alpha hydrolases-like"/>
    <property type="match status" value="1"/>
</dbReference>
<dbReference type="InterPro" id="IPR029035">
    <property type="entry name" value="DHS-like_NAD/FAD-binding_dom"/>
</dbReference>
<dbReference type="InterPro" id="IPR014730">
    <property type="entry name" value="ETF_a/b_N"/>
</dbReference>
<dbReference type="HOGENOM" id="CLU_034178_0_1_10"/>
<dbReference type="AlphaFoldDB" id="B3ELR5"/>
<dbReference type="InterPro" id="IPR018206">
    <property type="entry name" value="ETF_asu_C_CS"/>
</dbReference>
<dbReference type="PIRSF" id="PIRSF000089">
    <property type="entry name" value="Electra_flavoP_a"/>
    <property type="match status" value="1"/>
</dbReference>
<accession>B3ELR5</accession>
<dbReference type="OrthoDB" id="9770286at2"/>
<comment type="cofactor">
    <cofactor evidence="6">
        <name>FAD</name>
        <dbReference type="ChEBI" id="CHEBI:57692"/>
    </cofactor>
    <text evidence="6">Binds 1 FAD per dimer.</text>
</comment>
<gene>
    <name evidence="8" type="ordered locus">Cphamn1_0430</name>
</gene>
<feature type="binding site" evidence="6">
    <location>
        <begin position="268"/>
        <end position="275"/>
    </location>
    <ligand>
        <name>FAD</name>
        <dbReference type="ChEBI" id="CHEBI:57692"/>
    </ligand>
</feature>
<dbReference type="PROSITE" id="PS00696">
    <property type="entry name" value="ETF_ALPHA"/>
    <property type="match status" value="1"/>
</dbReference>
<dbReference type="SUPFAM" id="SSF52467">
    <property type="entry name" value="DHS-like NAD/FAD-binding domain"/>
    <property type="match status" value="1"/>
</dbReference>
<organism evidence="8">
    <name type="scientific">Chlorobium phaeobacteroides (strain BS1)</name>
    <dbReference type="NCBI Taxonomy" id="331678"/>
    <lineage>
        <taxon>Bacteria</taxon>
        <taxon>Pseudomonadati</taxon>
        <taxon>Chlorobiota</taxon>
        <taxon>Chlorobiia</taxon>
        <taxon>Chlorobiales</taxon>
        <taxon>Chlorobiaceae</taxon>
        <taxon>Chlorobium/Pelodictyon group</taxon>
        <taxon>Chlorobium</taxon>
    </lineage>
</organism>
<dbReference type="PANTHER" id="PTHR43153:SF1">
    <property type="entry name" value="ELECTRON TRANSFER FLAVOPROTEIN SUBUNIT ALPHA, MITOCHONDRIAL"/>
    <property type="match status" value="1"/>
</dbReference>
<evidence type="ECO:0000256" key="3">
    <source>
        <dbReference type="ARBA" id="ARBA00022630"/>
    </source>
</evidence>
<dbReference type="InterPro" id="IPR001308">
    <property type="entry name" value="ETF_a/FixB"/>
</dbReference>
<name>B3ELR5_CHLPB</name>
<dbReference type="GO" id="GO:0033539">
    <property type="term" value="P:fatty acid beta-oxidation using acyl-CoA dehydrogenase"/>
    <property type="evidence" value="ECO:0007669"/>
    <property type="project" value="TreeGrafter"/>
</dbReference>
<keyword evidence="5" id="KW-0249">Electron transport</keyword>
<keyword evidence="2" id="KW-0813">Transport</keyword>
<sequence>MTYFVLLEQRNATLSEVSLDVWNAVQHLAADAGCAEIYGVVIGDIDDGVVSSLCYGNGQVYVLRDKAFDRYAPSVYAQAIAELAAETGAEHVFLAATARVRDLAPRIAMRLGAALVSDCALKADDQGFPKATTALYAGSVRAVAHVRTEIAVYTLGAQANRSARISSSPVEVRNADAFCPEFSGWNPLLEEVRYFTARRDISESDIIVAGGRGVGGRDNFVLLESLAEALGGVVGASRSAVDEGWRPHADQIGQTGKSVAPKLYIACGISGAVQHLAGISGAGIVVAINRDREAPIFSAADYGVVGTIEEVVPRLDSAVRSFQRLK</sequence>
<evidence type="ECO:0000256" key="1">
    <source>
        <dbReference type="ARBA" id="ARBA00005817"/>
    </source>
</evidence>
<dbReference type="STRING" id="331678.Cphamn1_0430"/>
<feature type="domain" description="Electron transfer flavoprotein alpha/beta-subunit N-terminal" evidence="7">
    <location>
        <begin position="3"/>
        <end position="192"/>
    </location>
</feature>
<dbReference type="Gene3D" id="3.40.50.620">
    <property type="entry name" value="HUPs"/>
    <property type="match status" value="1"/>
</dbReference>
<dbReference type="SMART" id="SM00893">
    <property type="entry name" value="ETF"/>
    <property type="match status" value="1"/>
</dbReference>
<evidence type="ECO:0000256" key="6">
    <source>
        <dbReference type="PIRSR" id="PIRSR000089-1"/>
    </source>
</evidence>
<proteinExistence type="inferred from homology"/>
<protein>
    <submittedName>
        <fullName evidence="8">Electron transfer flavoprotein alpha subunit</fullName>
    </submittedName>
</protein>
<evidence type="ECO:0000259" key="7">
    <source>
        <dbReference type="SMART" id="SM00893"/>
    </source>
</evidence>
<dbReference type="Gene3D" id="3.40.50.1220">
    <property type="entry name" value="TPP-binding domain"/>
    <property type="match status" value="1"/>
</dbReference>
<feature type="binding site" evidence="6">
    <location>
        <position position="212"/>
    </location>
    <ligand>
        <name>FAD</name>
        <dbReference type="ChEBI" id="CHEBI:57692"/>
    </ligand>
</feature>
<dbReference type="Pfam" id="PF01012">
    <property type="entry name" value="ETF"/>
    <property type="match status" value="1"/>
</dbReference>
<dbReference type="GO" id="GO:0009055">
    <property type="term" value="F:electron transfer activity"/>
    <property type="evidence" value="ECO:0007669"/>
    <property type="project" value="InterPro"/>
</dbReference>
<dbReference type="GO" id="GO:0050660">
    <property type="term" value="F:flavin adenine dinucleotide binding"/>
    <property type="evidence" value="ECO:0007669"/>
    <property type="project" value="InterPro"/>
</dbReference>
<reference evidence="8" key="1">
    <citation type="submission" date="2008-06" db="EMBL/GenBank/DDBJ databases">
        <title>Complete sequence of Chlorobium phaeobacteroides BS1.</title>
        <authorList>
            <consortium name="US DOE Joint Genome Institute"/>
            <person name="Lucas S."/>
            <person name="Copeland A."/>
            <person name="Lapidus A."/>
            <person name="Glavina del Rio T."/>
            <person name="Dalin E."/>
            <person name="Tice H."/>
            <person name="Bruce D."/>
            <person name="Goodwin L."/>
            <person name="Pitluck S."/>
            <person name="Schmutz J."/>
            <person name="Larimer F."/>
            <person name="Land M."/>
            <person name="Hauser L."/>
            <person name="Kyrpides N."/>
            <person name="Ovchinnikova G."/>
            <person name="Li T."/>
            <person name="Liu Z."/>
            <person name="Zhao F."/>
            <person name="Overmann J."/>
            <person name="Bryant D.A."/>
            <person name="Richardson P."/>
        </authorList>
    </citation>
    <scope>NUCLEOTIDE SEQUENCE [LARGE SCALE GENOMIC DNA]</scope>
    <source>
        <strain evidence="8">BS1</strain>
    </source>
</reference>
<dbReference type="InterPro" id="IPR014729">
    <property type="entry name" value="Rossmann-like_a/b/a_fold"/>
</dbReference>
<dbReference type="EMBL" id="CP001101">
    <property type="protein sequence ID" value="ACE03394.1"/>
    <property type="molecule type" value="Genomic_DNA"/>
</dbReference>
<dbReference type="KEGG" id="cpb:Cphamn1_0430"/>
<comment type="similarity">
    <text evidence="1">Belongs to the ETF alpha-subunit/FixB family.</text>
</comment>
<dbReference type="Pfam" id="PF00766">
    <property type="entry name" value="ETF_alpha"/>
    <property type="match status" value="1"/>
</dbReference>
<evidence type="ECO:0000256" key="2">
    <source>
        <dbReference type="ARBA" id="ARBA00022448"/>
    </source>
</evidence>
<evidence type="ECO:0000313" key="8">
    <source>
        <dbReference type="EMBL" id="ACE03394.1"/>
    </source>
</evidence>